<dbReference type="Proteomes" id="UP000199428">
    <property type="component" value="Unassembled WGS sequence"/>
</dbReference>
<reference evidence="2 3" key="1">
    <citation type="submission" date="2016-10" db="EMBL/GenBank/DDBJ databases">
        <authorList>
            <person name="de Groot N.N."/>
        </authorList>
    </citation>
    <scope>NUCLEOTIDE SEQUENCE [LARGE SCALE GENOMIC DNA]</scope>
    <source>
        <strain evidence="2 3">DSM 10317</strain>
    </source>
</reference>
<feature type="transmembrane region" description="Helical" evidence="1">
    <location>
        <begin position="69"/>
        <end position="92"/>
    </location>
</feature>
<keyword evidence="1" id="KW-0472">Membrane</keyword>
<proteinExistence type="predicted"/>
<name>A0A1G5S0R8_PSEXY</name>
<accession>A0A1G5S0R8</accession>
<sequence length="271" mass="30818">MLYYLKLDAFFRNLYVFDYITIDDFKKYLKNKRIMLFIQLLPFFMPLLACIIGGAAYLLNFCDADSSLFIILMSTGLMIISLPASLALGFICRSGRRMAEIRQVVLSPNYIQPEKAQLIMNILNSSNLDLDLKSLITTIVCVGFTVIALVSPFAINLADNISASRNKSLQKHLAQAELLKEANKESGNFDAALDKLREDFDDEKTYYYVFGEKDYLGEPTLIIVLARESEESVYMTHFKVRDTGLYNLDYWVSSPDNLTNENIIEKADGIL</sequence>
<dbReference type="AlphaFoldDB" id="A0A1G5S0R8"/>
<feature type="transmembrane region" description="Helical" evidence="1">
    <location>
        <begin position="135"/>
        <end position="155"/>
    </location>
</feature>
<evidence type="ECO:0000313" key="3">
    <source>
        <dbReference type="Proteomes" id="UP000199428"/>
    </source>
</evidence>
<evidence type="ECO:0000313" key="2">
    <source>
        <dbReference type="EMBL" id="SCZ79530.1"/>
    </source>
</evidence>
<feature type="transmembrane region" description="Helical" evidence="1">
    <location>
        <begin position="34"/>
        <end position="57"/>
    </location>
</feature>
<keyword evidence="1" id="KW-0812">Transmembrane</keyword>
<dbReference type="RefSeq" id="WP_090162920.1">
    <property type="nucleotide sequence ID" value="NZ_FMWK01000009.1"/>
</dbReference>
<dbReference type="EMBL" id="FMWK01000009">
    <property type="protein sequence ID" value="SCZ79530.1"/>
    <property type="molecule type" value="Genomic_DNA"/>
</dbReference>
<gene>
    <name evidence="2" type="ORF">SAMN02910350_01825</name>
</gene>
<protein>
    <submittedName>
        <fullName evidence="2">Uncharacterized protein</fullName>
    </submittedName>
</protein>
<evidence type="ECO:0000256" key="1">
    <source>
        <dbReference type="SAM" id="Phobius"/>
    </source>
</evidence>
<keyword evidence="1" id="KW-1133">Transmembrane helix</keyword>
<organism evidence="2 3">
    <name type="scientific">Pseudobutyrivibrio xylanivorans</name>
    <dbReference type="NCBI Taxonomy" id="185007"/>
    <lineage>
        <taxon>Bacteria</taxon>
        <taxon>Bacillati</taxon>
        <taxon>Bacillota</taxon>
        <taxon>Clostridia</taxon>
        <taxon>Lachnospirales</taxon>
        <taxon>Lachnospiraceae</taxon>
        <taxon>Pseudobutyrivibrio</taxon>
    </lineage>
</organism>